<proteinExistence type="predicted"/>
<keyword evidence="1" id="KW-0805">Transcription regulation</keyword>
<dbReference type="RefSeq" id="WP_377774183.1">
    <property type="nucleotide sequence ID" value="NZ_JBHUHO010000038.1"/>
</dbReference>
<dbReference type="InterPro" id="IPR037923">
    <property type="entry name" value="HTH-like"/>
</dbReference>
<comment type="caution">
    <text evidence="5">The sequence shown here is derived from an EMBL/GenBank/DDBJ whole genome shotgun (WGS) entry which is preliminary data.</text>
</comment>
<keyword evidence="6" id="KW-1185">Reference proteome</keyword>
<dbReference type="SMART" id="SM00342">
    <property type="entry name" value="HTH_ARAC"/>
    <property type="match status" value="1"/>
</dbReference>
<dbReference type="EMBL" id="JBHUHO010000038">
    <property type="protein sequence ID" value="MFD2117221.1"/>
    <property type="molecule type" value="Genomic_DNA"/>
</dbReference>
<dbReference type="PANTHER" id="PTHR43280">
    <property type="entry name" value="ARAC-FAMILY TRANSCRIPTIONAL REGULATOR"/>
    <property type="match status" value="1"/>
</dbReference>
<evidence type="ECO:0000256" key="1">
    <source>
        <dbReference type="ARBA" id="ARBA00023015"/>
    </source>
</evidence>
<dbReference type="SUPFAM" id="SSF46689">
    <property type="entry name" value="Homeodomain-like"/>
    <property type="match status" value="2"/>
</dbReference>
<keyword evidence="2" id="KW-0238">DNA-binding</keyword>
<protein>
    <submittedName>
        <fullName evidence="5">Helix-turn-helix domain-containing protein</fullName>
    </submittedName>
</protein>
<reference evidence="6" key="1">
    <citation type="journal article" date="2019" name="Int. J. Syst. Evol. Microbiol.">
        <title>The Global Catalogue of Microorganisms (GCM) 10K type strain sequencing project: providing services to taxonomists for standard genome sequencing and annotation.</title>
        <authorList>
            <consortium name="The Broad Institute Genomics Platform"/>
            <consortium name="The Broad Institute Genome Sequencing Center for Infectious Disease"/>
            <person name="Wu L."/>
            <person name="Ma J."/>
        </authorList>
    </citation>
    <scope>NUCLEOTIDE SEQUENCE [LARGE SCALE GENOMIC DNA]</scope>
    <source>
        <strain evidence="6">GH52</strain>
    </source>
</reference>
<evidence type="ECO:0000313" key="6">
    <source>
        <dbReference type="Proteomes" id="UP001597362"/>
    </source>
</evidence>
<dbReference type="PROSITE" id="PS01124">
    <property type="entry name" value="HTH_ARAC_FAMILY_2"/>
    <property type="match status" value="1"/>
</dbReference>
<feature type="domain" description="HTH araC/xylS-type" evidence="4">
    <location>
        <begin position="189"/>
        <end position="287"/>
    </location>
</feature>
<evidence type="ECO:0000259" key="4">
    <source>
        <dbReference type="PROSITE" id="PS01124"/>
    </source>
</evidence>
<accession>A0ABW4YNJ1</accession>
<dbReference type="Proteomes" id="UP001597362">
    <property type="component" value="Unassembled WGS sequence"/>
</dbReference>
<dbReference type="Gene3D" id="2.60.120.280">
    <property type="entry name" value="Regulatory protein AraC"/>
    <property type="match status" value="1"/>
</dbReference>
<dbReference type="InterPro" id="IPR009057">
    <property type="entry name" value="Homeodomain-like_sf"/>
</dbReference>
<keyword evidence="3" id="KW-0804">Transcription</keyword>
<evidence type="ECO:0000256" key="3">
    <source>
        <dbReference type="ARBA" id="ARBA00023163"/>
    </source>
</evidence>
<dbReference type="Pfam" id="PF12833">
    <property type="entry name" value="HTH_18"/>
    <property type="match status" value="1"/>
</dbReference>
<dbReference type="Gene3D" id="1.10.10.60">
    <property type="entry name" value="Homeodomain-like"/>
    <property type="match status" value="2"/>
</dbReference>
<gene>
    <name evidence="5" type="ORF">ACFSJH_15940</name>
</gene>
<evidence type="ECO:0000256" key="2">
    <source>
        <dbReference type="ARBA" id="ARBA00023125"/>
    </source>
</evidence>
<dbReference type="InterPro" id="IPR003313">
    <property type="entry name" value="AraC-bd"/>
</dbReference>
<dbReference type="SUPFAM" id="SSF51215">
    <property type="entry name" value="Regulatory protein AraC"/>
    <property type="match status" value="1"/>
</dbReference>
<dbReference type="PANTHER" id="PTHR43280:SF28">
    <property type="entry name" value="HTH-TYPE TRANSCRIPTIONAL ACTIVATOR RHAS"/>
    <property type="match status" value="1"/>
</dbReference>
<sequence>MSHVYSKVADIISEDSLHLLHTTSSIAGSLPIRIIACGHYFCLQGYRVERRGLDHRILLITLAGQGLLYYRGVQLTVEAGDAFIIDCSELHMYECTGDNWETKWVRFEELPHTNYETIINKHSIQLLPFSALNNVEEQIDLILSLATHYSIHSDLKMTAALTDVLATLHHNVTFIPTSKLSDSIDKTIADSVDYIHQHYMEQLTVQQLAQVVHLSTYAFIRAFKRKMGLTPYEYISQFRITKARYYLEKTTLSIGEITELIGYQHMNTFIRQFKLLTHMTPTKYRQLMV</sequence>
<organism evidence="5 6">
    <name type="scientific">Paenibacillus yanchengensis</name>
    <dbReference type="NCBI Taxonomy" id="2035833"/>
    <lineage>
        <taxon>Bacteria</taxon>
        <taxon>Bacillati</taxon>
        <taxon>Bacillota</taxon>
        <taxon>Bacilli</taxon>
        <taxon>Bacillales</taxon>
        <taxon>Paenibacillaceae</taxon>
        <taxon>Paenibacillus</taxon>
    </lineage>
</organism>
<dbReference type="InterPro" id="IPR018060">
    <property type="entry name" value="HTH_AraC"/>
</dbReference>
<name>A0ABW4YNJ1_9BACL</name>
<dbReference type="Pfam" id="PF02311">
    <property type="entry name" value="AraC_binding"/>
    <property type="match status" value="1"/>
</dbReference>
<evidence type="ECO:0000313" key="5">
    <source>
        <dbReference type="EMBL" id="MFD2117221.1"/>
    </source>
</evidence>